<sequence length="302" mass="35275">MYDEGIAMFSFDYTLYRNSLLDNKMVTVDPQLVTPTILLMPLTYVQLPFEHSWLQTDGGLDEENYDAEFSRYLHLSLRTKFLWHFAPTYLSVQGTAFEQSFLIRASAIWASHWPEDVTYGEKPVHERTALMKRVIYPAGFSSGDFDIEDIELHLGMNRYDAQAVKRDRVAQMTLHNFFVDNIQTYQRILRGYSNDETKKMWYQLMNSIRTFLLQAATNFGQYIVSYGLPASAWQSSLDEAVLFWDLHNHLPASFHQECFSWPRYRYLTNVPEEGPHRLLAWEYPLADLAAGMMELPPPRLPL</sequence>
<organism evidence="1 2">
    <name type="scientific">Lentinula lateritia</name>
    <dbReference type="NCBI Taxonomy" id="40482"/>
    <lineage>
        <taxon>Eukaryota</taxon>
        <taxon>Fungi</taxon>
        <taxon>Dikarya</taxon>
        <taxon>Basidiomycota</taxon>
        <taxon>Agaricomycotina</taxon>
        <taxon>Agaricomycetes</taxon>
        <taxon>Agaricomycetidae</taxon>
        <taxon>Agaricales</taxon>
        <taxon>Marasmiineae</taxon>
        <taxon>Omphalotaceae</taxon>
        <taxon>Lentinula</taxon>
    </lineage>
</organism>
<comment type="caution">
    <text evidence="1">The sequence shown here is derived from an EMBL/GenBank/DDBJ whole genome shotgun (WGS) entry which is preliminary data.</text>
</comment>
<name>A0A9W8ZQF5_9AGAR</name>
<evidence type="ECO:0000313" key="1">
    <source>
        <dbReference type="EMBL" id="KAJ4464130.1"/>
    </source>
</evidence>
<dbReference type="AlphaFoldDB" id="A0A9W8ZQF5"/>
<reference evidence="1" key="1">
    <citation type="submission" date="2022-08" db="EMBL/GenBank/DDBJ databases">
        <authorList>
            <consortium name="DOE Joint Genome Institute"/>
            <person name="Min B."/>
            <person name="Riley R."/>
            <person name="Sierra-Patev S."/>
            <person name="Naranjo-Ortiz M."/>
            <person name="Looney B."/>
            <person name="Konkel Z."/>
            <person name="Slot J.C."/>
            <person name="Sakamoto Y."/>
            <person name="Steenwyk J.L."/>
            <person name="Rokas A."/>
            <person name="Carro J."/>
            <person name="Camarero S."/>
            <person name="Ferreira P."/>
            <person name="Molpeceres G."/>
            <person name="Ruiz-Duenas F.J."/>
            <person name="Serrano A."/>
            <person name="Henrissat B."/>
            <person name="Drula E."/>
            <person name="Hughes K.W."/>
            <person name="Mata J.L."/>
            <person name="Ishikawa N.K."/>
            <person name="Vargas-Isla R."/>
            <person name="Ushijima S."/>
            <person name="Smith C.A."/>
            <person name="Ahrendt S."/>
            <person name="Andreopoulos W."/>
            <person name="He G."/>
            <person name="Labutti K."/>
            <person name="Lipzen A."/>
            <person name="Ng V."/>
            <person name="Sandor L."/>
            <person name="Barry K."/>
            <person name="Martinez A.T."/>
            <person name="Xiao Y."/>
            <person name="Gibbons J.G."/>
            <person name="Terashima K."/>
            <person name="Hibbett D.S."/>
            <person name="Grigoriev I.V."/>
        </authorList>
    </citation>
    <scope>NUCLEOTIDE SEQUENCE</scope>
    <source>
        <strain evidence="1">Sp2 HRB7682 ss15</strain>
    </source>
</reference>
<protein>
    <submittedName>
        <fullName evidence="1">Uncharacterized protein</fullName>
    </submittedName>
</protein>
<evidence type="ECO:0000313" key="2">
    <source>
        <dbReference type="Proteomes" id="UP001150238"/>
    </source>
</evidence>
<gene>
    <name evidence="1" type="ORF">C8J55DRAFT_494070</name>
</gene>
<proteinExistence type="predicted"/>
<dbReference type="EMBL" id="JANVFS010000062">
    <property type="protein sequence ID" value="KAJ4464130.1"/>
    <property type="molecule type" value="Genomic_DNA"/>
</dbReference>
<reference evidence="1" key="2">
    <citation type="journal article" date="2023" name="Proc. Natl. Acad. Sci. U.S.A.">
        <title>A global phylogenomic analysis of the shiitake genus Lentinula.</title>
        <authorList>
            <person name="Sierra-Patev S."/>
            <person name="Min B."/>
            <person name="Naranjo-Ortiz M."/>
            <person name="Looney B."/>
            <person name="Konkel Z."/>
            <person name="Slot J.C."/>
            <person name="Sakamoto Y."/>
            <person name="Steenwyk J.L."/>
            <person name="Rokas A."/>
            <person name="Carro J."/>
            <person name="Camarero S."/>
            <person name="Ferreira P."/>
            <person name="Molpeceres G."/>
            <person name="Ruiz-Duenas F.J."/>
            <person name="Serrano A."/>
            <person name="Henrissat B."/>
            <person name="Drula E."/>
            <person name="Hughes K.W."/>
            <person name="Mata J.L."/>
            <person name="Ishikawa N.K."/>
            <person name="Vargas-Isla R."/>
            <person name="Ushijima S."/>
            <person name="Smith C.A."/>
            <person name="Donoghue J."/>
            <person name="Ahrendt S."/>
            <person name="Andreopoulos W."/>
            <person name="He G."/>
            <person name="LaButti K."/>
            <person name="Lipzen A."/>
            <person name="Ng V."/>
            <person name="Riley R."/>
            <person name="Sandor L."/>
            <person name="Barry K."/>
            <person name="Martinez A.T."/>
            <person name="Xiao Y."/>
            <person name="Gibbons J.G."/>
            <person name="Terashima K."/>
            <person name="Grigoriev I.V."/>
            <person name="Hibbett D."/>
        </authorList>
    </citation>
    <scope>NUCLEOTIDE SEQUENCE</scope>
    <source>
        <strain evidence="1">Sp2 HRB7682 ss15</strain>
    </source>
</reference>
<accession>A0A9W8ZQF5</accession>
<dbReference type="Proteomes" id="UP001150238">
    <property type="component" value="Unassembled WGS sequence"/>
</dbReference>